<dbReference type="AlphaFoldDB" id="A0A562VCS0"/>
<dbReference type="RefSeq" id="WP_211354313.1">
    <property type="nucleotide sequence ID" value="NZ_BAABIJ010000001.1"/>
</dbReference>
<dbReference type="Pfam" id="PF01965">
    <property type="entry name" value="DJ-1_PfpI"/>
    <property type="match status" value="1"/>
</dbReference>
<dbReference type="PANTHER" id="PTHR42733:SF12">
    <property type="entry name" value="PROTEINASE"/>
    <property type="match status" value="1"/>
</dbReference>
<dbReference type="GO" id="GO:0008233">
    <property type="term" value="F:peptidase activity"/>
    <property type="evidence" value="ECO:0007669"/>
    <property type="project" value="UniProtKB-KW"/>
</dbReference>
<evidence type="ECO:0000259" key="2">
    <source>
        <dbReference type="Pfam" id="PF01965"/>
    </source>
</evidence>
<keyword evidence="3" id="KW-0645">Protease</keyword>
<name>A0A562VCS0_9ACTN</name>
<dbReference type="Gene3D" id="3.40.50.880">
    <property type="match status" value="1"/>
</dbReference>
<feature type="domain" description="DJ-1/PfpI" evidence="2">
    <location>
        <begin position="9"/>
        <end position="177"/>
    </location>
</feature>
<gene>
    <name evidence="3" type="ORF">LX16_1322</name>
</gene>
<dbReference type="CDD" id="cd03134">
    <property type="entry name" value="GATase1_PfpI_like"/>
    <property type="match status" value="1"/>
</dbReference>
<keyword evidence="4" id="KW-1185">Reference proteome</keyword>
<organism evidence="3 4">
    <name type="scientific">Stackebrandtia albiflava</name>
    <dbReference type="NCBI Taxonomy" id="406432"/>
    <lineage>
        <taxon>Bacteria</taxon>
        <taxon>Bacillati</taxon>
        <taxon>Actinomycetota</taxon>
        <taxon>Actinomycetes</taxon>
        <taxon>Glycomycetales</taxon>
        <taxon>Glycomycetaceae</taxon>
        <taxon>Stackebrandtia</taxon>
    </lineage>
</organism>
<proteinExistence type="inferred from homology"/>
<evidence type="ECO:0000313" key="4">
    <source>
        <dbReference type="Proteomes" id="UP000321617"/>
    </source>
</evidence>
<reference evidence="3 4" key="1">
    <citation type="journal article" date="2013" name="Stand. Genomic Sci.">
        <title>Genomic Encyclopedia of Type Strains, Phase I: The one thousand microbial genomes (KMG-I) project.</title>
        <authorList>
            <person name="Kyrpides N.C."/>
            <person name="Woyke T."/>
            <person name="Eisen J.A."/>
            <person name="Garrity G."/>
            <person name="Lilburn T.G."/>
            <person name="Beck B.J."/>
            <person name="Whitman W.B."/>
            <person name="Hugenholtz P."/>
            <person name="Klenk H.P."/>
        </authorList>
    </citation>
    <scope>NUCLEOTIDE SEQUENCE [LARGE SCALE GENOMIC DNA]</scope>
    <source>
        <strain evidence="3 4">DSM 45044</strain>
    </source>
</reference>
<dbReference type="PROSITE" id="PS51276">
    <property type="entry name" value="PEPTIDASE_C56_PFPI"/>
    <property type="match status" value="1"/>
</dbReference>
<sequence>MAESLDGLRVAFLVAPEGTEQVELTEPWKAVEKAGGRPELVSTEQGEVQAFHHLDRADRFPVDKVVTDVTSTDYDALVLPGGVANPDFLRTNGEAVRFVAEFFTVGKPVAAICHAPWTLIEADVVRGRRMTSWPSLQTDLRNAGAEWEDSEVVVEAGLVTSRKPDDLPVFCEHMVEQFAAGPRTVTG</sequence>
<dbReference type="PANTHER" id="PTHR42733">
    <property type="entry name" value="DJ-1 PROTEIN"/>
    <property type="match status" value="1"/>
</dbReference>
<accession>A0A562VCS0</accession>
<dbReference type="NCBIfam" id="TIGR01382">
    <property type="entry name" value="PfpI"/>
    <property type="match status" value="1"/>
</dbReference>
<dbReference type="InterPro" id="IPR029062">
    <property type="entry name" value="Class_I_gatase-like"/>
</dbReference>
<dbReference type="EMBL" id="VLLL01000005">
    <property type="protein sequence ID" value="TWJ15611.1"/>
    <property type="molecule type" value="Genomic_DNA"/>
</dbReference>
<dbReference type="InterPro" id="IPR006286">
    <property type="entry name" value="C56_PfpI-like"/>
</dbReference>
<protein>
    <submittedName>
        <fullName evidence="3">Protease I</fullName>
    </submittedName>
</protein>
<comment type="caution">
    <text evidence="3">The sequence shown here is derived from an EMBL/GenBank/DDBJ whole genome shotgun (WGS) entry which is preliminary data.</text>
</comment>
<dbReference type="InterPro" id="IPR002818">
    <property type="entry name" value="DJ-1/PfpI"/>
</dbReference>
<dbReference type="GO" id="GO:0006508">
    <property type="term" value="P:proteolysis"/>
    <property type="evidence" value="ECO:0007669"/>
    <property type="project" value="UniProtKB-KW"/>
</dbReference>
<dbReference type="SUPFAM" id="SSF52317">
    <property type="entry name" value="Class I glutamine amidotransferase-like"/>
    <property type="match status" value="1"/>
</dbReference>
<comment type="similarity">
    <text evidence="1">Belongs to the peptidase C56 family.</text>
</comment>
<evidence type="ECO:0000313" key="3">
    <source>
        <dbReference type="EMBL" id="TWJ15611.1"/>
    </source>
</evidence>
<dbReference type="Proteomes" id="UP000321617">
    <property type="component" value="Unassembled WGS sequence"/>
</dbReference>
<keyword evidence="3" id="KW-0378">Hydrolase</keyword>
<evidence type="ECO:0000256" key="1">
    <source>
        <dbReference type="ARBA" id="ARBA00008542"/>
    </source>
</evidence>